<sequence>MKSTADFLVTNGRPSLALNRWSFLLSNLTRIKLQDVDFGWGKAVYGGDANNTYGKHLIPFTNNKGEDGIVVPLYLPALIMERFVNELNSLLKNENPDVETPMARTVQPTSLAFKVPRSEPELVAPVKPTPREYKPLSDIDDRYGHRFPYPEFLLYR</sequence>
<name>A0A5B6VW30_9ROSI</name>
<dbReference type="GO" id="GO:0016740">
    <property type="term" value="F:transferase activity"/>
    <property type="evidence" value="ECO:0007669"/>
    <property type="project" value="UniProtKB-KW"/>
</dbReference>
<keyword evidence="1" id="KW-0808">Transferase</keyword>
<evidence type="ECO:0000313" key="2">
    <source>
        <dbReference type="Proteomes" id="UP000325315"/>
    </source>
</evidence>
<dbReference type="Proteomes" id="UP000325315">
    <property type="component" value="Unassembled WGS sequence"/>
</dbReference>
<dbReference type="OrthoDB" id="1747972at2759"/>
<dbReference type="Gene3D" id="3.30.559.10">
    <property type="entry name" value="Chloramphenicol acetyltransferase-like domain"/>
    <property type="match status" value="1"/>
</dbReference>
<dbReference type="Pfam" id="PF02458">
    <property type="entry name" value="Transferase"/>
    <property type="match status" value="1"/>
</dbReference>
<dbReference type="InterPro" id="IPR023213">
    <property type="entry name" value="CAT-like_dom_sf"/>
</dbReference>
<dbReference type="AlphaFoldDB" id="A0A5B6VW30"/>
<organism evidence="1 2">
    <name type="scientific">Gossypium australe</name>
    <dbReference type="NCBI Taxonomy" id="47621"/>
    <lineage>
        <taxon>Eukaryota</taxon>
        <taxon>Viridiplantae</taxon>
        <taxon>Streptophyta</taxon>
        <taxon>Embryophyta</taxon>
        <taxon>Tracheophyta</taxon>
        <taxon>Spermatophyta</taxon>
        <taxon>Magnoliopsida</taxon>
        <taxon>eudicotyledons</taxon>
        <taxon>Gunneridae</taxon>
        <taxon>Pentapetalae</taxon>
        <taxon>rosids</taxon>
        <taxon>malvids</taxon>
        <taxon>Malvales</taxon>
        <taxon>Malvaceae</taxon>
        <taxon>Malvoideae</taxon>
        <taxon>Gossypium</taxon>
    </lineage>
</organism>
<reference evidence="2" key="1">
    <citation type="journal article" date="2019" name="Plant Biotechnol. J.">
        <title>Genome sequencing of the Australian wild diploid species Gossypium australe highlights disease resistance and delayed gland morphogenesis.</title>
        <authorList>
            <person name="Cai Y."/>
            <person name="Cai X."/>
            <person name="Wang Q."/>
            <person name="Wang P."/>
            <person name="Zhang Y."/>
            <person name="Cai C."/>
            <person name="Xu Y."/>
            <person name="Wang K."/>
            <person name="Zhou Z."/>
            <person name="Wang C."/>
            <person name="Geng S."/>
            <person name="Li B."/>
            <person name="Dong Q."/>
            <person name="Hou Y."/>
            <person name="Wang H."/>
            <person name="Ai P."/>
            <person name="Liu Z."/>
            <person name="Yi F."/>
            <person name="Sun M."/>
            <person name="An G."/>
            <person name="Cheng J."/>
            <person name="Zhang Y."/>
            <person name="Shi Q."/>
            <person name="Xie Y."/>
            <person name="Shi X."/>
            <person name="Chang Y."/>
            <person name="Huang F."/>
            <person name="Chen Y."/>
            <person name="Hong S."/>
            <person name="Mi L."/>
            <person name="Sun Q."/>
            <person name="Zhang L."/>
            <person name="Zhou B."/>
            <person name="Peng R."/>
            <person name="Zhang X."/>
            <person name="Liu F."/>
        </authorList>
    </citation>
    <scope>NUCLEOTIDE SEQUENCE [LARGE SCALE GENOMIC DNA]</scope>
    <source>
        <strain evidence="2">cv. PA1801</strain>
    </source>
</reference>
<comment type="caution">
    <text evidence="1">The sequence shown here is derived from an EMBL/GenBank/DDBJ whole genome shotgun (WGS) entry which is preliminary data.</text>
</comment>
<gene>
    <name evidence="1" type="ORF">EPI10_023787</name>
</gene>
<accession>A0A5B6VW30</accession>
<evidence type="ECO:0000313" key="1">
    <source>
        <dbReference type="EMBL" id="KAA3473410.1"/>
    </source>
</evidence>
<protein>
    <submittedName>
        <fullName evidence="1">Benzyl alcohol O-benzoyltransferase-like isoform X2</fullName>
    </submittedName>
</protein>
<dbReference type="EMBL" id="SMMG02000005">
    <property type="protein sequence ID" value="KAA3473410.1"/>
    <property type="molecule type" value="Genomic_DNA"/>
</dbReference>
<keyword evidence="2" id="KW-1185">Reference proteome</keyword>
<proteinExistence type="predicted"/>